<dbReference type="PANTHER" id="PTHR48108">
    <property type="entry name" value="CBS DOMAIN-CONTAINING PROTEIN CBSX2, CHLOROPLASTIC"/>
    <property type="match status" value="1"/>
</dbReference>
<evidence type="ECO:0000313" key="4">
    <source>
        <dbReference type="EMBL" id="BBM82413.1"/>
    </source>
</evidence>
<keyword evidence="2" id="KW-0129">CBS domain</keyword>
<dbReference type="EMBL" id="AP019860">
    <property type="protein sequence ID" value="BBM82413.1"/>
    <property type="molecule type" value="Genomic_DNA"/>
</dbReference>
<organism evidence="4 5">
    <name type="scientific">Uabimicrobium amorphum</name>
    <dbReference type="NCBI Taxonomy" id="2596890"/>
    <lineage>
        <taxon>Bacteria</taxon>
        <taxon>Pseudomonadati</taxon>
        <taxon>Planctomycetota</taxon>
        <taxon>Candidatus Uabimicrobiia</taxon>
        <taxon>Candidatus Uabimicrobiales</taxon>
        <taxon>Candidatus Uabimicrobiaceae</taxon>
        <taxon>Candidatus Uabimicrobium</taxon>
    </lineage>
</organism>
<dbReference type="Pfam" id="PF00571">
    <property type="entry name" value="CBS"/>
    <property type="match status" value="2"/>
</dbReference>
<dbReference type="InterPro" id="IPR046342">
    <property type="entry name" value="CBS_dom_sf"/>
</dbReference>
<evidence type="ECO:0000256" key="2">
    <source>
        <dbReference type="PROSITE-ProRule" id="PRU00703"/>
    </source>
</evidence>
<name>A0A5S9F1T8_UABAM</name>
<evidence type="ECO:0000259" key="3">
    <source>
        <dbReference type="PROSITE" id="PS51371"/>
    </source>
</evidence>
<dbReference type="PROSITE" id="PS51371">
    <property type="entry name" value="CBS"/>
    <property type="match status" value="2"/>
</dbReference>
<accession>A0A5S9F1T8</accession>
<dbReference type="OrthoDB" id="9783590at2"/>
<feature type="domain" description="CBS" evidence="3">
    <location>
        <begin position="104"/>
        <end position="159"/>
    </location>
</feature>
<keyword evidence="5" id="KW-1185">Reference proteome</keyword>
<dbReference type="RefSeq" id="WP_151966661.1">
    <property type="nucleotide sequence ID" value="NZ_AP019860.1"/>
</dbReference>
<dbReference type="SUPFAM" id="SSF54631">
    <property type="entry name" value="CBS-domain pair"/>
    <property type="match status" value="1"/>
</dbReference>
<protein>
    <submittedName>
        <fullName evidence="4">CBS domain-containing protein</fullName>
    </submittedName>
</protein>
<dbReference type="InterPro" id="IPR051462">
    <property type="entry name" value="CBS_domain-containing"/>
</dbReference>
<dbReference type="AlphaFoldDB" id="A0A5S9F1T8"/>
<feature type="domain" description="CBS" evidence="3">
    <location>
        <begin position="12"/>
        <end position="71"/>
    </location>
</feature>
<proteinExistence type="predicted"/>
<evidence type="ECO:0000313" key="5">
    <source>
        <dbReference type="Proteomes" id="UP000326354"/>
    </source>
</evidence>
<evidence type="ECO:0000256" key="1">
    <source>
        <dbReference type="ARBA" id="ARBA00022737"/>
    </source>
</evidence>
<dbReference type="Proteomes" id="UP000326354">
    <property type="component" value="Chromosome"/>
</dbReference>
<keyword evidence="1" id="KW-0677">Repeat</keyword>
<dbReference type="PANTHER" id="PTHR48108:SF34">
    <property type="entry name" value="CBS DOMAIN-CONTAINING PROTEIN YHCV"/>
    <property type="match status" value="1"/>
</dbReference>
<dbReference type="SMART" id="SM00116">
    <property type="entry name" value="CBS"/>
    <property type="match status" value="2"/>
</dbReference>
<sequence>MEKKVFIAKDIMSTELIMIQNTMSLFEASKVLIENKISGAPVIGKNKKLRGVISLRDLVKRQRASVDDNKILDADTSRFFLDPSFYLSPEDQVEDEDLVVEDVMTPLTLYVDETTPIEEVAILIVNTGVHRVFVQSNECLAGIITTIDVLRFACEQKLF</sequence>
<dbReference type="Gene3D" id="3.10.580.10">
    <property type="entry name" value="CBS-domain"/>
    <property type="match status" value="1"/>
</dbReference>
<dbReference type="InterPro" id="IPR000644">
    <property type="entry name" value="CBS_dom"/>
</dbReference>
<gene>
    <name evidence="4" type="ORF">UABAM_00756</name>
</gene>
<reference evidence="4 5" key="1">
    <citation type="submission" date="2019-08" db="EMBL/GenBank/DDBJ databases">
        <title>Complete genome sequence of Candidatus Uab amorphum.</title>
        <authorList>
            <person name="Shiratori T."/>
            <person name="Suzuki S."/>
            <person name="Kakizawa Y."/>
            <person name="Ishida K."/>
        </authorList>
    </citation>
    <scope>NUCLEOTIDE SEQUENCE [LARGE SCALE GENOMIC DNA]</scope>
    <source>
        <strain evidence="4 5">SRT547</strain>
    </source>
</reference>
<dbReference type="KEGG" id="uam:UABAM_00756"/>